<feature type="compositionally biased region" description="Polar residues" evidence="10">
    <location>
        <begin position="163"/>
        <end position="179"/>
    </location>
</feature>
<organism evidence="12 13">
    <name type="scientific">Carex littledalei</name>
    <dbReference type="NCBI Taxonomy" id="544730"/>
    <lineage>
        <taxon>Eukaryota</taxon>
        <taxon>Viridiplantae</taxon>
        <taxon>Streptophyta</taxon>
        <taxon>Embryophyta</taxon>
        <taxon>Tracheophyta</taxon>
        <taxon>Spermatophyta</taxon>
        <taxon>Magnoliopsida</taxon>
        <taxon>Liliopsida</taxon>
        <taxon>Poales</taxon>
        <taxon>Cyperaceae</taxon>
        <taxon>Cyperoideae</taxon>
        <taxon>Cariceae</taxon>
        <taxon>Carex</taxon>
        <taxon>Carex subgen. Euthyceras</taxon>
    </lineage>
</organism>
<dbReference type="Pfam" id="PF03106">
    <property type="entry name" value="WRKY"/>
    <property type="match status" value="2"/>
</dbReference>
<proteinExistence type="inferred from homology"/>
<evidence type="ECO:0000256" key="5">
    <source>
        <dbReference type="ARBA" id="ARBA00023015"/>
    </source>
</evidence>
<keyword evidence="4" id="KW-0862">Zinc</keyword>
<accession>A0A833QJC0</accession>
<name>A0A833QJC0_9POAL</name>
<evidence type="ECO:0000256" key="4">
    <source>
        <dbReference type="ARBA" id="ARBA00022833"/>
    </source>
</evidence>
<feature type="region of interest" description="Disordered" evidence="10">
    <location>
        <begin position="78"/>
        <end position="108"/>
    </location>
</feature>
<feature type="compositionally biased region" description="Basic and acidic residues" evidence="10">
    <location>
        <begin position="92"/>
        <end position="108"/>
    </location>
</feature>
<keyword evidence="3" id="KW-0677">Repeat</keyword>
<dbReference type="PANTHER" id="PTHR31221">
    <property type="entry name" value="WRKY TRANSCRIPTION FACTOR PROTEIN 1-RELATED"/>
    <property type="match status" value="1"/>
</dbReference>
<dbReference type="FunFam" id="2.20.25.80:FF:000003">
    <property type="entry name" value="WRKY transcription factor 57"/>
    <property type="match status" value="1"/>
</dbReference>
<feature type="domain" description="WRKY" evidence="11">
    <location>
        <begin position="209"/>
        <end position="267"/>
    </location>
</feature>
<gene>
    <name evidence="12" type="ORF">FCM35_KLT11982</name>
</gene>
<dbReference type="InterPro" id="IPR044810">
    <property type="entry name" value="WRKY_plant"/>
</dbReference>
<feature type="region of interest" description="Disordered" evidence="10">
    <location>
        <begin position="252"/>
        <end position="332"/>
    </location>
</feature>
<dbReference type="PANTHER" id="PTHR31221:SF130">
    <property type="entry name" value="WRKY TRANSCRIPTION FACTOR 3-RELATED"/>
    <property type="match status" value="1"/>
</dbReference>
<feature type="region of interest" description="Disordered" evidence="10">
    <location>
        <begin position="163"/>
        <end position="215"/>
    </location>
</feature>
<dbReference type="GO" id="GO:0046872">
    <property type="term" value="F:metal ion binding"/>
    <property type="evidence" value="ECO:0007669"/>
    <property type="project" value="UniProtKB-KW"/>
</dbReference>
<reference evidence="12" key="1">
    <citation type="submission" date="2020-01" db="EMBL/GenBank/DDBJ databases">
        <title>Genome sequence of Kobresia littledalei, the first chromosome-level genome in the family Cyperaceae.</title>
        <authorList>
            <person name="Qu G."/>
        </authorList>
    </citation>
    <scope>NUCLEOTIDE SEQUENCE</scope>
    <source>
        <strain evidence="12">C.B.Clarke</strain>
        <tissue evidence="12">Leaf</tissue>
    </source>
</reference>
<evidence type="ECO:0000313" key="13">
    <source>
        <dbReference type="Proteomes" id="UP000623129"/>
    </source>
</evidence>
<evidence type="ECO:0000256" key="7">
    <source>
        <dbReference type="ARBA" id="ARBA00023163"/>
    </source>
</evidence>
<dbReference type="GO" id="GO:0005634">
    <property type="term" value="C:nucleus"/>
    <property type="evidence" value="ECO:0007669"/>
    <property type="project" value="UniProtKB-SubCell"/>
</dbReference>
<evidence type="ECO:0000259" key="11">
    <source>
        <dbReference type="PROSITE" id="PS50811"/>
    </source>
</evidence>
<comment type="subcellular location">
    <subcellularLocation>
        <location evidence="1">Nucleus</location>
    </subcellularLocation>
</comment>
<evidence type="ECO:0000256" key="10">
    <source>
        <dbReference type="SAM" id="MobiDB-lite"/>
    </source>
</evidence>
<sequence>MTSNGPPTATTSAPSSAAERRRPAPPPRPTLTVPSRSSVDSLFHMASPGPLTLASTLFPDETPDSEFRSFTQLLVGAMNSPASAPAPIQETGSKEEKKEAEGKKEEKVRRVENLAVPVPVREEVFTIPPGVSPTGLFSPVMGNFGISHQQALAQVTAQAAQSNFNMLSSETHPPSSNNPPVDEVHGTNTNKQNHEPVPQPPMPTDKPADDGYNWRKYGQKVVKGSDYPRSYYKCTSSSCPVKKKIERSADGQISEIIYKGQHNHPPPTNKRGKDVSASNEGGSGTNGSNPNQNPNIDSSTHCSDGLKRERESTEQMSGSSDSEEEGEHEDSKKRIIEASAGSQRALAEPRIIVQTTSEVDLLDDGYRWRKYGQKVVKGNPHPRSYYKCTYSGCNVKKHIERSAQDPKSVITTYEGKHNHDLPIGRNSSHVSANSITQNQGQVAVLQLKQEHKVT</sequence>
<dbReference type="GO" id="GO:0003700">
    <property type="term" value="F:DNA-binding transcription factor activity"/>
    <property type="evidence" value="ECO:0007669"/>
    <property type="project" value="InterPro"/>
</dbReference>
<evidence type="ECO:0000256" key="1">
    <source>
        <dbReference type="ARBA" id="ARBA00004123"/>
    </source>
</evidence>
<feature type="compositionally biased region" description="Basic and acidic residues" evidence="10">
    <location>
        <begin position="304"/>
        <end position="313"/>
    </location>
</feature>
<dbReference type="InterPro" id="IPR036576">
    <property type="entry name" value="WRKY_dom_sf"/>
</dbReference>
<keyword evidence="7" id="KW-0804">Transcription</keyword>
<comment type="caution">
    <text evidence="12">The sequence shown here is derived from an EMBL/GenBank/DDBJ whole genome shotgun (WGS) entry which is preliminary data.</text>
</comment>
<dbReference type="FunFam" id="2.20.25.80:FF:000006">
    <property type="entry name" value="WRKY transcription factor"/>
    <property type="match status" value="1"/>
</dbReference>
<keyword evidence="6" id="KW-0238">DNA-binding</keyword>
<keyword evidence="5" id="KW-0805">Transcription regulation</keyword>
<dbReference type="AlphaFoldDB" id="A0A833QJC0"/>
<protein>
    <submittedName>
        <fullName evidence="12">Putative WRKY transcription factor 4</fullName>
    </submittedName>
</protein>
<feature type="compositionally biased region" description="Low complexity" evidence="10">
    <location>
        <begin position="276"/>
        <end position="295"/>
    </location>
</feature>
<evidence type="ECO:0000256" key="8">
    <source>
        <dbReference type="ARBA" id="ARBA00023242"/>
    </source>
</evidence>
<feature type="domain" description="WRKY" evidence="11">
    <location>
        <begin position="357"/>
        <end position="422"/>
    </location>
</feature>
<dbReference type="Gene3D" id="2.20.25.80">
    <property type="entry name" value="WRKY domain"/>
    <property type="match status" value="2"/>
</dbReference>
<dbReference type="GO" id="GO:0043565">
    <property type="term" value="F:sequence-specific DNA binding"/>
    <property type="evidence" value="ECO:0007669"/>
    <property type="project" value="InterPro"/>
</dbReference>
<dbReference type="InterPro" id="IPR003657">
    <property type="entry name" value="WRKY_dom"/>
</dbReference>
<feature type="region of interest" description="Disordered" evidence="10">
    <location>
        <begin position="1"/>
        <end position="64"/>
    </location>
</feature>
<keyword evidence="2" id="KW-0479">Metal-binding</keyword>
<evidence type="ECO:0000256" key="6">
    <source>
        <dbReference type="ARBA" id="ARBA00023125"/>
    </source>
</evidence>
<evidence type="ECO:0000256" key="2">
    <source>
        <dbReference type="ARBA" id="ARBA00022723"/>
    </source>
</evidence>
<dbReference type="Proteomes" id="UP000623129">
    <property type="component" value="Unassembled WGS sequence"/>
</dbReference>
<dbReference type="EMBL" id="SWLB01000023">
    <property type="protein sequence ID" value="KAF3323251.1"/>
    <property type="molecule type" value="Genomic_DNA"/>
</dbReference>
<dbReference type="PROSITE" id="PS50811">
    <property type="entry name" value="WRKY"/>
    <property type="match status" value="2"/>
</dbReference>
<dbReference type="OrthoDB" id="2021103at2759"/>
<dbReference type="SUPFAM" id="SSF118290">
    <property type="entry name" value="WRKY DNA-binding domain"/>
    <property type="match status" value="2"/>
</dbReference>
<dbReference type="SMART" id="SM00774">
    <property type="entry name" value="WRKY"/>
    <property type="match status" value="2"/>
</dbReference>
<evidence type="ECO:0000256" key="9">
    <source>
        <dbReference type="ARBA" id="ARBA00061157"/>
    </source>
</evidence>
<keyword evidence="13" id="KW-1185">Reference proteome</keyword>
<evidence type="ECO:0000313" key="12">
    <source>
        <dbReference type="EMBL" id="KAF3323251.1"/>
    </source>
</evidence>
<feature type="compositionally biased region" description="Low complexity" evidence="10">
    <location>
        <begin position="1"/>
        <end position="17"/>
    </location>
</feature>
<evidence type="ECO:0000256" key="3">
    <source>
        <dbReference type="ARBA" id="ARBA00022737"/>
    </source>
</evidence>
<keyword evidence="8" id="KW-0539">Nucleus</keyword>
<comment type="similarity">
    <text evidence="9">Belongs to the WRKY group I family.</text>
</comment>
<feature type="region of interest" description="Disordered" evidence="10">
    <location>
        <begin position="227"/>
        <end position="246"/>
    </location>
</feature>